<dbReference type="EMBL" id="WHJC01000297">
    <property type="protein sequence ID" value="MPQ44736.1"/>
    <property type="molecule type" value="Genomic_DNA"/>
</dbReference>
<dbReference type="InterPro" id="IPR007353">
    <property type="entry name" value="DUF421"/>
</dbReference>
<comment type="subcellular location">
    <subcellularLocation>
        <location evidence="1">Cell membrane</location>
        <topology evidence="1">Multi-pass membrane protein</topology>
    </subcellularLocation>
</comment>
<comment type="caution">
    <text evidence="9">The sequence shown here is derived from an EMBL/GenBank/DDBJ whole genome shotgun (WGS) entry which is preliminary data.</text>
</comment>
<evidence type="ECO:0000313" key="10">
    <source>
        <dbReference type="Proteomes" id="UP000430345"/>
    </source>
</evidence>
<dbReference type="PANTHER" id="PTHR34582:SF6">
    <property type="entry name" value="UPF0702 TRANSMEMBRANE PROTEIN YCAP"/>
    <property type="match status" value="1"/>
</dbReference>
<keyword evidence="10" id="KW-1185">Reference proteome</keyword>
<reference evidence="9 10" key="1">
    <citation type="submission" date="2019-10" db="EMBL/GenBank/DDBJ databases">
        <title>The Genome Sequence of Clostridium tarantellae Isolated from Fish Brain.</title>
        <authorList>
            <person name="Bano L."/>
            <person name="Kiel M."/>
            <person name="Sales G."/>
            <person name="Doxey A.C."/>
            <person name="Mansfield M.J."/>
            <person name="Schiavone M."/>
            <person name="Rossetto O."/>
            <person name="Pirazzini M."/>
            <person name="Dobrindt U."/>
            <person name="Montecucco C."/>
        </authorList>
    </citation>
    <scope>NUCLEOTIDE SEQUENCE [LARGE SCALE GENOMIC DNA]</scope>
    <source>
        <strain evidence="9 10">DSM 3997</strain>
    </source>
</reference>
<evidence type="ECO:0000256" key="6">
    <source>
        <dbReference type="ARBA" id="ARBA00023136"/>
    </source>
</evidence>
<comment type="similarity">
    <text evidence="2">Belongs to the UPF0702 family.</text>
</comment>
<dbReference type="Pfam" id="PF04239">
    <property type="entry name" value="DUF421"/>
    <property type="match status" value="1"/>
</dbReference>
<keyword evidence="3" id="KW-1003">Cell membrane</keyword>
<evidence type="ECO:0000256" key="2">
    <source>
        <dbReference type="ARBA" id="ARBA00006448"/>
    </source>
</evidence>
<dbReference type="OrthoDB" id="1682423at2"/>
<dbReference type="GO" id="GO:0005886">
    <property type="term" value="C:plasma membrane"/>
    <property type="evidence" value="ECO:0007669"/>
    <property type="project" value="UniProtKB-SubCell"/>
</dbReference>
<sequence>MFIVFIRTAILYLLVILVIRLMGKRQVGELQPFELVITIMISDLAALPMQDTRLPLLLGIIPITTLLFIRTILAELQFRSKFIRKVIDGTPSILISNGKLNIKNLITQRLTAEDILEELRIRGYLDVNQVQYAIMENNGEISIIPKAKYDIITKDDLNLKRTNPSIPIIIYSDGKFNFKALKKIKKNENWVFEELKKLNSPSIDDIYMIVLNSNNKITYEEKNKIENFSGDEIL</sequence>
<protein>
    <submittedName>
        <fullName evidence="9">DUF421 domain-containing protein</fullName>
    </submittedName>
</protein>
<evidence type="ECO:0000256" key="5">
    <source>
        <dbReference type="ARBA" id="ARBA00022989"/>
    </source>
</evidence>
<gene>
    <name evidence="9" type="ORF">GBZ86_13415</name>
</gene>
<dbReference type="PANTHER" id="PTHR34582">
    <property type="entry name" value="UPF0702 TRANSMEMBRANE PROTEIN YCAP"/>
    <property type="match status" value="1"/>
</dbReference>
<feature type="domain" description="YetF C-terminal" evidence="8">
    <location>
        <begin position="79"/>
        <end position="209"/>
    </location>
</feature>
<dbReference type="Proteomes" id="UP000430345">
    <property type="component" value="Unassembled WGS sequence"/>
</dbReference>
<evidence type="ECO:0000259" key="8">
    <source>
        <dbReference type="Pfam" id="PF04239"/>
    </source>
</evidence>
<dbReference type="RefSeq" id="WP_152891456.1">
    <property type="nucleotide sequence ID" value="NZ_WHJC01000297.1"/>
</dbReference>
<dbReference type="AlphaFoldDB" id="A0A6I1MML7"/>
<evidence type="ECO:0000256" key="4">
    <source>
        <dbReference type="ARBA" id="ARBA00022692"/>
    </source>
</evidence>
<evidence type="ECO:0000256" key="1">
    <source>
        <dbReference type="ARBA" id="ARBA00004651"/>
    </source>
</evidence>
<feature type="transmembrane region" description="Helical" evidence="7">
    <location>
        <begin position="6"/>
        <end position="23"/>
    </location>
</feature>
<evidence type="ECO:0000256" key="7">
    <source>
        <dbReference type="SAM" id="Phobius"/>
    </source>
</evidence>
<dbReference type="Gene3D" id="3.30.240.20">
    <property type="entry name" value="bsu07140 like domains"/>
    <property type="match status" value="2"/>
</dbReference>
<feature type="transmembrane region" description="Helical" evidence="7">
    <location>
        <begin position="54"/>
        <end position="73"/>
    </location>
</feature>
<organism evidence="9 10">
    <name type="scientific">Clostridium tarantellae</name>
    <dbReference type="NCBI Taxonomy" id="39493"/>
    <lineage>
        <taxon>Bacteria</taxon>
        <taxon>Bacillati</taxon>
        <taxon>Bacillota</taxon>
        <taxon>Clostridia</taxon>
        <taxon>Eubacteriales</taxon>
        <taxon>Clostridiaceae</taxon>
        <taxon>Clostridium</taxon>
    </lineage>
</organism>
<proteinExistence type="inferred from homology"/>
<keyword evidence="4 7" id="KW-0812">Transmembrane</keyword>
<name>A0A6I1MML7_9CLOT</name>
<dbReference type="InterPro" id="IPR023090">
    <property type="entry name" value="UPF0702_alpha/beta_dom_sf"/>
</dbReference>
<keyword evidence="6 7" id="KW-0472">Membrane</keyword>
<accession>A0A6I1MML7</accession>
<keyword evidence="5 7" id="KW-1133">Transmembrane helix</keyword>
<evidence type="ECO:0000313" key="9">
    <source>
        <dbReference type="EMBL" id="MPQ44736.1"/>
    </source>
</evidence>
<evidence type="ECO:0000256" key="3">
    <source>
        <dbReference type="ARBA" id="ARBA00022475"/>
    </source>
</evidence>